<evidence type="ECO:0000256" key="2">
    <source>
        <dbReference type="ARBA" id="ARBA00007699"/>
    </source>
</evidence>
<feature type="binding site" evidence="9">
    <location>
        <begin position="190"/>
        <end position="194"/>
    </location>
    <ligand>
        <name>GTP</name>
        <dbReference type="ChEBI" id="CHEBI:37565"/>
    </ligand>
</feature>
<feature type="binding site" evidence="9">
    <location>
        <begin position="165"/>
        <end position="172"/>
    </location>
    <ligand>
        <name>GTP</name>
        <dbReference type="ChEBI" id="CHEBI:37565"/>
    </ligand>
</feature>
<reference evidence="13 14" key="1">
    <citation type="submission" date="2016-01" db="EMBL/GenBank/DDBJ databases">
        <title>Genome sequence of Clostridium neopropionicum X4, DSM-3847.</title>
        <authorList>
            <person name="Poehlein A."/>
            <person name="Beck M.H."/>
            <person name="Bengelsdorf F.R."/>
            <person name="Daniel R."/>
            <person name="Duerre P."/>
        </authorList>
    </citation>
    <scope>NUCLEOTIDE SEQUENCE [LARGE SCALE GENOMIC DNA]</scope>
    <source>
        <strain evidence="13 14">DSM-3847</strain>
    </source>
</reference>
<gene>
    <name evidence="9 13" type="primary">obg</name>
    <name evidence="13" type="ORF">CLNEO_20710</name>
</gene>
<dbReference type="RefSeq" id="WP_066088478.1">
    <property type="nucleotide sequence ID" value="NZ_LRVM01000006.1"/>
</dbReference>
<comment type="caution">
    <text evidence="13">The sequence shown here is derived from an EMBL/GenBank/DDBJ whole genome shotgun (WGS) entry which is preliminary data.</text>
</comment>
<feature type="binding site" evidence="9">
    <location>
        <begin position="311"/>
        <end position="313"/>
    </location>
    <ligand>
        <name>GTP</name>
        <dbReference type="ChEBI" id="CHEBI:37565"/>
    </ligand>
</feature>
<dbReference type="InterPro" id="IPR045086">
    <property type="entry name" value="OBG_GTPase"/>
</dbReference>
<evidence type="ECO:0000313" key="13">
    <source>
        <dbReference type="EMBL" id="KXL52662.1"/>
    </source>
</evidence>
<dbReference type="GO" id="GO:0005525">
    <property type="term" value="F:GTP binding"/>
    <property type="evidence" value="ECO:0007669"/>
    <property type="project" value="UniProtKB-UniRule"/>
</dbReference>
<dbReference type="Pfam" id="PF01018">
    <property type="entry name" value="GTP1_OBG"/>
    <property type="match status" value="1"/>
</dbReference>
<dbReference type="EC" id="3.6.5.-" evidence="9"/>
<dbReference type="NCBIfam" id="NF008955">
    <property type="entry name" value="PRK12297.1"/>
    <property type="match status" value="1"/>
</dbReference>
<sequence length="425" mass="46770">MFVDRVKIHVKGGNGGNGMVSFFRAKYITHGGPDGGDGGKGGSVIFIGDEGLNTLMDFRYKRVFKAQNGEDGGKRNCFGKDGENIIIRVPVGTVIREAQSGKVMADINKAGEEKILILGGKGGKGNQHFATPTRQAPRYAERGRTSKEYDVILELKLIADVGLIGFPNVGKSTLLSMVTNANPKIANYHFTTLSPNLGVVQGRFGDSFVLADIPGLVEGASEGIGLGHEFLRHVERTKVFIHVVDAAGVEGDDPVENVGKINRELEEYNSELLKRPQVIAANKTDIPEAAENVLRLKEVYEKEGFQVFPISAATNKGLDELLSAVAAILRDYPEDIIFEEEYEEYDEVAVDIEPFTIEEVENGYFVVTGVGVEKMIGYTNIETEKGFAFFQKYLKEKGIIEALEEKGIQQGDTVRIYDLEFEFWN</sequence>
<feature type="binding site" evidence="9">
    <location>
        <position position="192"/>
    </location>
    <ligand>
        <name>Mg(2+)</name>
        <dbReference type="ChEBI" id="CHEBI:18420"/>
    </ligand>
</feature>
<dbReference type="PANTHER" id="PTHR11702:SF31">
    <property type="entry name" value="MITOCHONDRIAL RIBOSOME-ASSOCIATED GTPASE 2"/>
    <property type="match status" value="1"/>
</dbReference>
<dbReference type="GO" id="GO:0005737">
    <property type="term" value="C:cytoplasm"/>
    <property type="evidence" value="ECO:0007669"/>
    <property type="project" value="UniProtKB-SubCell"/>
</dbReference>
<dbReference type="InterPro" id="IPR006169">
    <property type="entry name" value="GTP1_OBG_dom"/>
</dbReference>
<name>A0A136WDR4_9FIRM</name>
<dbReference type="SUPFAM" id="SSF52540">
    <property type="entry name" value="P-loop containing nucleoside triphosphate hydrolases"/>
    <property type="match status" value="1"/>
</dbReference>
<evidence type="ECO:0000259" key="10">
    <source>
        <dbReference type="PROSITE" id="PS51710"/>
    </source>
</evidence>
<dbReference type="InterPro" id="IPR015349">
    <property type="entry name" value="OCT_dom"/>
</dbReference>
<dbReference type="InterPro" id="IPR031167">
    <property type="entry name" value="G_OBG"/>
</dbReference>
<dbReference type="GO" id="GO:0003924">
    <property type="term" value="F:GTPase activity"/>
    <property type="evidence" value="ECO:0007669"/>
    <property type="project" value="UniProtKB-UniRule"/>
</dbReference>
<dbReference type="PROSITE" id="PS00905">
    <property type="entry name" value="GTP1_OBG"/>
    <property type="match status" value="1"/>
</dbReference>
<feature type="domain" description="Obg" evidence="12">
    <location>
        <begin position="1"/>
        <end position="158"/>
    </location>
</feature>
<evidence type="ECO:0000256" key="1">
    <source>
        <dbReference type="ARBA" id="ARBA00001946"/>
    </source>
</evidence>
<dbReference type="InterPro" id="IPR014100">
    <property type="entry name" value="GTP-bd_Obg/CgtA"/>
</dbReference>
<dbReference type="GO" id="GO:0042254">
    <property type="term" value="P:ribosome biogenesis"/>
    <property type="evidence" value="ECO:0007669"/>
    <property type="project" value="UniProtKB-UniRule"/>
</dbReference>
<comment type="subcellular location">
    <subcellularLocation>
        <location evidence="9">Cytoplasm</location>
    </subcellularLocation>
</comment>
<evidence type="ECO:0000256" key="7">
    <source>
        <dbReference type="ARBA" id="ARBA00022842"/>
    </source>
</evidence>
<dbReference type="InterPro" id="IPR036726">
    <property type="entry name" value="GTP1_OBG_dom_sf"/>
</dbReference>
<feature type="binding site" evidence="9">
    <location>
        <begin position="282"/>
        <end position="285"/>
    </location>
    <ligand>
        <name>GTP</name>
        <dbReference type="ChEBI" id="CHEBI:37565"/>
    </ligand>
</feature>
<dbReference type="NCBIfam" id="NF008954">
    <property type="entry name" value="PRK12296.1"/>
    <property type="match status" value="1"/>
</dbReference>
<feature type="domain" description="OBG-type G" evidence="10">
    <location>
        <begin position="159"/>
        <end position="330"/>
    </location>
</feature>
<dbReference type="InterPro" id="IPR006073">
    <property type="entry name" value="GTP-bd"/>
</dbReference>
<dbReference type="PATRIC" id="fig|36847.3.peg.2434"/>
<dbReference type="NCBIfam" id="TIGR03595">
    <property type="entry name" value="Obg_CgtA_exten"/>
    <property type="match status" value="1"/>
</dbReference>
<protein>
    <recommendedName>
        <fullName evidence="9">GTPase Obg</fullName>
        <ecNumber evidence="9">3.6.5.-</ecNumber>
    </recommendedName>
    <alternativeName>
        <fullName evidence="9">GTP-binding protein Obg</fullName>
    </alternativeName>
</protein>
<dbReference type="SUPFAM" id="SSF82051">
    <property type="entry name" value="Obg GTP-binding protein N-terminal domain"/>
    <property type="match status" value="1"/>
</dbReference>
<keyword evidence="6 9" id="KW-0378">Hydrolase</keyword>
<feature type="binding site" evidence="9">
    <location>
        <begin position="212"/>
        <end position="215"/>
    </location>
    <ligand>
        <name>GTP</name>
        <dbReference type="ChEBI" id="CHEBI:37565"/>
    </ligand>
</feature>
<dbReference type="AlphaFoldDB" id="A0A136WDR4"/>
<dbReference type="Gene3D" id="2.70.210.12">
    <property type="entry name" value="GTP1/OBG domain"/>
    <property type="match status" value="1"/>
</dbReference>
<evidence type="ECO:0000256" key="9">
    <source>
        <dbReference type="HAMAP-Rule" id="MF_01454"/>
    </source>
</evidence>
<organism evidence="13 14">
    <name type="scientific">Anaerotignum neopropionicum</name>
    <dbReference type="NCBI Taxonomy" id="36847"/>
    <lineage>
        <taxon>Bacteria</taxon>
        <taxon>Bacillati</taxon>
        <taxon>Bacillota</taxon>
        <taxon>Clostridia</taxon>
        <taxon>Lachnospirales</taxon>
        <taxon>Anaerotignaceae</taxon>
        <taxon>Anaerotignum</taxon>
    </lineage>
</organism>
<dbReference type="STRING" id="36847.CLNEO_20710"/>
<comment type="subunit">
    <text evidence="9">Monomer.</text>
</comment>
<keyword evidence="4 9" id="KW-0479">Metal-binding</keyword>
<dbReference type="PRINTS" id="PR00326">
    <property type="entry name" value="GTP1OBG"/>
</dbReference>
<dbReference type="Pfam" id="PF01926">
    <property type="entry name" value="MMR_HSR1"/>
    <property type="match status" value="1"/>
</dbReference>
<evidence type="ECO:0000256" key="4">
    <source>
        <dbReference type="ARBA" id="ARBA00022723"/>
    </source>
</evidence>
<evidence type="ECO:0000259" key="12">
    <source>
        <dbReference type="PROSITE" id="PS51883"/>
    </source>
</evidence>
<comment type="cofactor">
    <cofactor evidence="1 9">
        <name>Mg(2+)</name>
        <dbReference type="ChEBI" id="CHEBI:18420"/>
    </cofactor>
</comment>
<dbReference type="FunFam" id="2.70.210.12:FF:000001">
    <property type="entry name" value="GTPase Obg"/>
    <property type="match status" value="1"/>
</dbReference>
<dbReference type="Gene3D" id="3.40.50.300">
    <property type="entry name" value="P-loop containing nucleotide triphosphate hydrolases"/>
    <property type="match status" value="1"/>
</dbReference>
<dbReference type="Pfam" id="PF09269">
    <property type="entry name" value="DUF1967"/>
    <property type="match status" value="1"/>
</dbReference>
<dbReference type="CDD" id="cd01898">
    <property type="entry name" value="Obg"/>
    <property type="match status" value="1"/>
</dbReference>
<dbReference type="EMBL" id="LRVM01000006">
    <property type="protein sequence ID" value="KXL52662.1"/>
    <property type="molecule type" value="Genomic_DNA"/>
</dbReference>
<dbReference type="InterPro" id="IPR027417">
    <property type="entry name" value="P-loop_NTPase"/>
</dbReference>
<evidence type="ECO:0000256" key="8">
    <source>
        <dbReference type="ARBA" id="ARBA00023134"/>
    </source>
</evidence>
<dbReference type="GO" id="GO:0000287">
    <property type="term" value="F:magnesium ion binding"/>
    <property type="evidence" value="ECO:0007669"/>
    <property type="project" value="InterPro"/>
</dbReference>
<dbReference type="NCBIfam" id="NF008956">
    <property type="entry name" value="PRK12299.1"/>
    <property type="match status" value="1"/>
</dbReference>
<keyword evidence="14" id="KW-1185">Reference proteome</keyword>
<evidence type="ECO:0000313" key="14">
    <source>
        <dbReference type="Proteomes" id="UP000070539"/>
    </source>
</evidence>
<dbReference type="PROSITE" id="PS51881">
    <property type="entry name" value="OCT"/>
    <property type="match status" value="1"/>
</dbReference>
<dbReference type="InterPro" id="IPR036346">
    <property type="entry name" value="GTP-bd_prot_GTP1/OBG_C_sf"/>
</dbReference>
<feature type="domain" description="OCT" evidence="11">
    <location>
        <begin position="347"/>
        <end position="425"/>
    </location>
</feature>
<dbReference type="InterPro" id="IPR006074">
    <property type="entry name" value="GTP1-OBG_CS"/>
</dbReference>
<dbReference type="Proteomes" id="UP000070539">
    <property type="component" value="Unassembled WGS sequence"/>
</dbReference>
<dbReference type="Gene3D" id="3.30.300.350">
    <property type="entry name" value="GTP-binding protein OBG, C-terminal domain"/>
    <property type="match status" value="1"/>
</dbReference>
<keyword evidence="5 9" id="KW-0547">Nucleotide-binding</keyword>
<keyword evidence="8 9" id="KW-0342">GTP-binding</keyword>
<evidence type="ECO:0000256" key="5">
    <source>
        <dbReference type="ARBA" id="ARBA00022741"/>
    </source>
</evidence>
<evidence type="ECO:0000256" key="6">
    <source>
        <dbReference type="ARBA" id="ARBA00022801"/>
    </source>
</evidence>
<feature type="binding site" evidence="9">
    <location>
        <position position="172"/>
    </location>
    <ligand>
        <name>Mg(2+)</name>
        <dbReference type="ChEBI" id="CHEBI:18420"/>
    </ligand>
</feature>
<proteinExistence type="inferred from homology"/>
<comment type="function">
    <text evidence="9">An essential GTPase which binds GTP, GDP and possibly (p)ppGpp with moderate affinity, with high nucleotide exchange rates and a fairly low GTP hydrolysis rate. Plays a role in control of the cell cycle, stress response, ribosome biogenesis and in those bacteria that undergo differentiation, in morphogenesis control.</text>
</comment>
<accession>A0A136WDR4</accession>
<evidence type="ECO:0000259" key="11">
    <source>
        <dbReference type="PROSITE" id="PS51881"/>
    </source>
</evidence>
<keyword evidence="7 9" id="KW-0460">Magnesium</keyword>
<dbReference type="OrthoDB" id="9807318at2"/>
<dbReference type="PROSITE" id="PS51883">
    <property type="entry name" value="OBG"/>
    <property type="match status" value="1"/>
</dbReference>
<dbReference type="SUPFAM" id="SSF102741">
    <property type="entry name" value="Obg GTP-binding protein C-terminal domain"/>
    <property type="match status" value="1"/>
</dbReference>
<keyword evidence="3 9" id="KW-0963">Cytoplasm</keyword>
<evidence type="ECO:0000256" key="3">
    <source>
        <dbReference type="ARBA" id="ARBA00022490"/>
    </source>
</evidence>
<dbReference type="NCBIfam" id="TIGR02729">
    <property type="entry name" value="Obg_CgtA"/>
    <property type="match status" value="1"/>
</dbReference>
<dbReference type="PANTHER" id="PTHR11702">
    <property type="entry name" value="DEVELOPMENTALLY REGULATED GTP-BINDING PROTEIN-RELATED"/>
    <property type="match status" value="1"/>
</dbReference>
<comment type="similarity">
    <text evidence="2 9">Belongs to the TRAFAC class OBG-HflX-like GTPase superfamily. OBG GTPase family.</text>
</comment>
<dbReference type="HAMAP" id="MF_01454">
    <property type="entry name" value="GTPase_Obg"/>
    <property type="match status" value="1"/>
</dbReference>
<dbReference type="PROSITE" id="PS51710">
    <property type="entry name" value="G_OBG"/>
    <property type="match status" value="1"/>
</dbReference>